<keyword evidence="1" id="KW-0732">Signal</keyword>
<accession>A0ABX6T7P2</accession>
<protein>
    <recommendedName>
        <fullName evidence="4">DUF4402 domain-containing protein</fullName>
    </recommendedName>
</protein>
<gene>
    <name evidence="2" type="ORF">H9L14_00245</name>
</gene>
<dbReference type="Proteomes" id="UP000516105">
    <property type="component" value="Chromosome"/>
</dbReference>
<evidence type="ECO:0008006" key="4">
    <source>
        <dbReference type="Google" id="ProtNLM"/>
    </source>
</evidence>
<organism evidence="2 3">
    <name type="scientific">Sphingomonas sediminicola</name>
    <dbReference type="NCBI Taxonomy" id="386874"/>
    <lineage>
        <taxon>Bacteria</taxon>
        <taxon>Pseudomonadati</taxon>
        <taxon>Pseudomonadota</taxon>
        <taxon>Alphaproteobacteria</taxon>
        <taxon>Sphingomonadales</taxon>
        <taxon>Sphingomonadaceae</taxon>
        <taxon>Sphingomonas</taxon>
    </lineage>
</organism>
<evidence type="ECO:0000313" key="3">
    <source>
        <dbReference type="Proteomes" id="UP000516105"/>
    </source>
</evidence>
<feature type="signal peptide" evidence="1">
    <location>
        <begin position="1"/>
        <end position="17"/>
    </location>
</feature>
<reference evidence="2 3" key="1">
    <citation type="submission" date="2020-08" db="EMBL/GenBank/DDBJ databases">
        <title>Genome sequence of Sphingomonas sediminicola KACC 15039T.</title>
        <authorList>
            <person name="Hyun D.-W."/>
            <person name="Bae J.-W."/>
        </authorList>
    </citation>
    <scope>NUCLEOTIDE SEQUENCE [LARGE SCALE GENOMIC DNA]</scope>
    <source>
        <strain evidence="2 3">KACC 15039</strain>
    </source>
</reference>
<sequence length="174" mass="16915">MAAVAALAVSMAGTANAATQGSLGATSTGSVSISASIANRVRISGLSDVAFTNADPSVDASNAQNVCVWSNTSTKGYRVTASGSGTAGAFTLANASLSVPYAVEWSASSGQSTGSALTNGVAFTGLTSTATNANCASGPSSSASLIVKILSSDLQTMQASTSYSGTLTLLVAPE</sequence>
<evidence type="ECO:0000256" key="1">
    <source>
        <dbReference type="SAM" id="SignalP"/>
    </source>
</evidence>
<feature type="chain" id="PRO_5046365839" description="DUF4402 domain-containing protein" evidence="1">
    <location>
        <begin position="18"/>
        <end position="174"/>
    </location>
</feature>
<keyword evidence="3" id="KW-1185">Reference proteome</keyword>
<dbReference type="EMBL" id="CP060782">
    <property type="protein sequence ID" value="QNP45805.1"/>
    <property type="molecule type" value="Genomic_DNA"/>
</dbReference>
<name>A0ABX6T7P2_9SPHN</name>
<proteinExistence type="predicted"/>
<dbReference type="RefSeq" id="WP_187708758.1">
    <property type="nucleotide sequence ID" value="NZ_CP178916.1"/>
</dbReference>
<evidence type="ECO:0000313" key="2">
    <source>
        <dbReference type="EMBL" id="QNP45805.1"/>
    </source>
</evidence>